<evidence type="ECO:0000313" key="2">
    <source>
        <dbReference type="Proteomes" id="UP000276133"/>
    </source>
</evidence>
<organism evidence="1 2">
    <name type="scientific">Brachionus plicatilis</name>
    <name type="common">Marine rotifer</name>
    <name type="synonym">Brachionus muelleri</name>
    <dbReference type="NCBI Taxonomy" id="10195"/>
    <lineage>
        <taxon>Eukaryota</taxon>
        <taxon>Metazoa</taxon>
        <taxon>Spiralia</taxon>
        <taxon>Gnathifera</taxon>
        <taxon>Rotifera</taxon>
        <taxon>Eurotatoria</taxon>
        <taxon>Monogononta</taxon>
        <taxon>Pseudotrocha</taxon>
        <taxon>Ploima</taxon>
        <taxon>Brachionidae</taxon>
        <taxon>Brachionus</taxon>
    </lineage>
</organism>
<dbReference type="AlphaFoldDB" id="A0A3M7S288"/>
<protein>
    <submittedName>
        <fullName evidence="1">Uncharacterized protein</fullName>
    </submittedName>
</protein>
<accession>A0A3M7S288</accession>
<dbReference type="Proteomes" id="UP000276133">
    <property type="component" value="Unassembled WGS sequence"/>
</dbReference>
<keyword evidence="2" id="KW-1185">Reference proteome</keyword>
<comment type="caution">
    <text evidence="1">The sequence shown here is derived from an EMBL/GenBank/DDBJ whole genome shotgun (WGS) entry which is preliminary data.</text>
</comment>
<gene>
    <name evidence="1" type="ORF">BpHYR1_029479</name>
</gene>
<sequence length="67" mass="7785">MIRVTNFCLKTVCRINIQKSVSRNLRISGCVQSLPENFKKFEQNNAYQKRNEFSKILIGAFSVLVFN</sequence>
<evidence type="ECO:0000313" key="1">
    <source>
        <dbReference type="EMBL" id="RNA29882.1"/>
    </source>
</evidence>
<proteinExistence type="predicted"/>
<dbReference type="EMBL" id="REGN01002157">
    <property type="protein sequence ID" value="RNA29882.1"/>
    <property type="molecule type" value="Genomic_DNA"/>
</dbReference>
<name>A0A3M7S288_BRAPC</name>
<reference evidence="1 2" key="1">
    <citation type="journal article" date="2018" name="Sci. Rep.">
        <title>Genomic signatures of local adaptation to the degree of environmental predictability in rotifers.</title>
        <authorList>
            <person name="Franch-Gras L."/>
            <person name="Hahn C."/>
            <person name="Garcia-Roger E.M."/>
            <person name="Carmona M.J."/>
            <person name="Serra M."/>
            <person name="Gomez A."/>
        </authorList>
    </citation>
    <scope>NUCLEOTIDE SEQUENCE [LARGE SCALE GENOMIC DNA]</scope>
    <source>
        <strain evidence="1">HYR1</strain>
    </source>
</reference>